<dbReference type="GO" id="GO:0008476">
    <property type="term" value="F:protein-tyrosine sulfotransferase activity"/>
    <property type="evidence" value="ECO:0007669"/>
    <property type="project" value="InterPro"/>
</dbReference>
<dbReference type="EMBL" id="RAQK01000001">
    <property type="protein sequence ID" value="RKE97479.1"/>
    <property type="molecule type" value="Genomic_DNA"/>
</dbReference>
<dbReference type="RefSeq" id="WP_025064403.1">
    <property type="nucleotide sequence ID" value="NZ_RAQK01000001.1"/>
</dbReference>
<dbReference type="Pfam" id="PF13432">
    <property type="entry name" value="TPR_16"/>
    <property type="match status" value="1"/>
</dbReference>
<evidence type="ECO:0000313" key="4">
    <source>
        <dbReference type="Proteomes" id="UP000284407"/>
    </source>
</evidence>
<feature type="repeat" description="TPR" evidence="2">
    <location>
        <begin position="118"/>
        <end position="151"/>
    </location>
</feature>
<dbReference type="SMART" id="SM00028">
    <property type="entry name" value="TPR"/>
    <property type="match status" value="5"/>
</dbReference>
<dbReference type="Gene3D" id="1.25.40.10">
    <property type="entry name" value="Tetratricopeptide repeat domain"/>
    <property type="match status" value="1"/>
</dbReference>
<keyword evidence="2" id="KW-0802">TPR repeat</keyword>
<dbReference type="SUPFAM" id="SSF52540">
    <property type="entry name" value="P-loop containing nucleoside triphosphate hydrolases"/>
    <property type="match status" value="1"/>
</dbReference>
<keyword evidence="4" id="KW-1185">Reference proteome</keyword>
<protein>
    <submittedName>
        <fullName evidence="3">Tfp pilus assembly protein PilF</fullName>
    </submittedName>
</protein>
<evidence type="ECO:0000313" key="3">
    <source>
        <dbReference type="EMBL" id="RKE97479.1"/>
    </source>
</evidence>
<organism evidence="3 4">
    <name type="scientific">Sulfitobacter guttiformis</name>
    <dbReference type="NCBI Taxonomy" id="74349"/>
    <lineage>
        <taxon>Bacteria</taxon>
        <taxon>Pseudomonadati</taxon>
        <taxon>Pseudomonadota</taxon>
        <taxon>Alphaproteobacteria</taxon>
        <taxon>Rhodobacterales</taxon>
        <taxon>Roseobacteraceae</taxon>
        <taxon>Sulfitobacter</taxon>
    </lineage>
</organism>
<dbReference type="PANTHER" id="PTHR12788:SF10">
    <property type="entry name" value="PROTEIN-TYROSINE SULFOTRANSFERASE"/>
    <property type="match status" value="1"/>
</dbReference>
<dbReference type="STRING" id="1443111.Z949_4121"/>
<dbReference type="AlphaFoldDB" id="A0A420DTK3"/>
<dbReference type="InterPro" id="IPR019734">
    <property type="entry name" value="TPR_rpt"/>
</dbReference>
<reference evidence="3 4" key="1">
    <citation type="submission" date="2018-09" db="EMBL/GenBank/DDBJ databases">
        <title>Genomic Encyclopedia of Archaeal and Bacterial Type Strains, Phase II (KMG-II): from individual species to whole genera.</title>
        <authorList>
            <person name="Goeker M."/>
        </authorList>
    </citation>
    <scope>NUCLEOTIDE SEQUENCE [LARGE SCALE GENOMIC DNA]</scope>
    <source>
        <strain evidence="3 4">DSM 11458</strain>
    </source>
</reference>
<dbReference type="Gene3D" id="3.40.50.300">
    <property type="entry name" value="P-loop containing nucleotide triphosphate hydrolases"/>
    <property type="match status" value="1"/>
</dbReference>
<sequence>MSVDTPLADTRTPEAVNADLERIKRHQNAGRFPEAQAMITKLIATQGEVARLVHLRGLNVAMQGDVDAGLAELKSAMSLDVKDVSIIVDYGALLAQKGRIDEAVDVFQAGVDTAPKHALAHANLGAALVVNKDYPRAIAALKTAIELDDTLNDSRLNLAQAYIRMGAFQPAVDVLFRALAQDPQSAGAHVNLALALFRRERHDAAEHHARRALELVPDAPEAWLHLGAILGAAGRMDEAVEALLRAAESRDFGLAATSRIVSLRKTTSDSPELALLEGFGAKLAAKPDAPAETRSTYHFARGKAAQDLADYDMAAHHFALGNAATAEVHPFDRAKAHDQNGRVRELVTPALMSRLKAAGLRSNAPVFICGLPRSGTTLMEQMFSRHPDVQAGGEMIATQVAFSKNPVLRAILEKERPADDLSEDNITQFAEDYVEFLHREGLKSDVVTDKMPANYYYIGVLAMAFPRARFVLMRRHPLDCLLSNYTQNFGRNQTFSSSFENLGLVYNLFDSLATHWQKLLPEQVRVVQYEDVVADAEAQMRSLLEFTGLPWNDDVLDHIASSRGVNTASVAQVREPIYTRSVKRWQRYGPHIQGLALAVRDHLTAEELRACGVTQA</sequence>
<dbReference type="Pfam" id="PF13469">
    <property type="entry name" value="Sulfotransfer_3"/>
    <property type="match status" value="1"/>
</dbReference>
<evidence type="ECO:0000256" key="2">
    <source>
        <dbReference type="PROSITE-ProRule" id="PRU00339"/>
    </source>
</evidence>
<dbReference type="InterPro" id="IPR027417">
    <property type="entry name" value="P-loop_NTPase"/>
</dbReference>
<keyword evidence="1" id="KW-0808">Transferase</keyword>
<evidence type="ECO:0000256" key="1">
    <source>
        <dbReference type="ARBA" id="ARBA00022679"/>
    </source>
</evidence>
<feature type="repeat" description="TPR" evidence="2">
    <location>
        <begin position="186"/>
        <end position="219"/>
    </location>
</feature>
<dbReference type="InterPro" id="IPR011990">
    <property type="entry name" value="TPR-like_helical_dom_sf"/>
</dbReference>
<dbReference type="Proteomes" id="UP000284407">
    <property type="component" value="Unassembled WGS sequence"/>
</dbReference>
<feature type="repeat" description="TPR" evidence="2">
    <location>
        <begin position="84"/>
        <end position="117"/>
    </location>
</feature>
<dbReference type="SUPFAM" id="SSF48452">
    <property type="entry name" value="TPR-like"/>
    <property type="match status" value="2"/>
</dbReference>
<dbReference type="InterPro" id="IPR026634">
    <property type="entry name" value="TPST-like"/>
</dbReference>
<gene>
    <name evidence="3" type="ORF">C8N30_2084</name>
</gene>
<feature type="repeat" description="TPR" evidence="2">
    <location>
        <begin position="152"/>
        <end position="185"/>
    </location>
</feature>
<dbReference type="PANTHER" id="PTHR12788">
    <property type="entry name" value="PROTEIN-TYROSINE SULFOTRANSFERASE 2"/>
    <property type="match status" value="1"/>
</dbReference>
<dbReference type="Pfam" id="PF14559">
    <property type="entry name" value="TPR_19"/>
    <property type="match status" value="1"/>
</dbReference>
<name>A0A420DTK3_9RHOB</name>
<dbReference type="PROSITE" id="PS50005">
    <property type="entry name" value="TPR"/>
    <property type="match status" value="4"/>
</dbReference>
<dbReference type="OrthoDB" id="9800698at2"/>
<comment type="caution">
    <text evidence="3">The sequence shown here is derived from an EMBL/GenBank/DDBJ whole genome shotgun (WGS) entry which is preliminary data.</text>
</comment>
<accession>A0A420DTK3</accession>
<proteinExistence type="predicted"/>